<dbReference type="RefSeq" id="WP_153832216.1">
    <property type="nucleotide sequence ID" value="NZ_WJQT01000006.1"/>
</dbReference>
<dbReference type="EMBL" id="WJQT01000006">
    <property type="protein sequence ID" value="MRJ47138.1"/>
    <property type="molecule type" value="Genomic_DNA"/>
</dbReference>
<evidence type="ECO:0000313" key="3">
    <source>
        <dbReference type="Proteomes" id="UP000440066"/>
    </source>
</evidence>
<name>A0A844BYL1_9LACT</name>
<proteinExistence type="predicted"/>
<evidence type="ECO:0000313" key="2">
    <source>
        <dbReference type="EMBL" id="MRJ47138.1"/>
    </source>
</evidence>
<keyword evidence="1" id="KW-0732">Signal</keyword>
<comment type="caution">
    <text evidence="2">The sequence shown here is derived from an EMBL/GenBank/DDBJ whole genome shotgun (WGS) entry which is preliminary data.</text>
</comment>
<sequence>MKLIKMFTISFIILTTIFTANDSVSAQSIIADNTIVEPFANAIEWRYKIINGVLHRRLLNVSTDTWISVWEPV</sequence>
<dbReference type="AlphaFoldDB" id="A0A844BYL1"/>
<organism evidence="2 3">
    <name type="scientific">Fundicoccus ignavus</name>
    <dbReference type="NCBI Taxonomy" id="2664442"/>
    <lineage>
        <taxon>Bacteria</taxon>
        <taxon>Bacillati</taxon>
        <taxon>Bacillota</taxon>
        <taxon>Bacilli</taxon>
        <taxon>Lactobacillales</taxon>
        <taxon>Aerococcaceae</taxon>
        <taxon>Fundicoccus</taxon>
    </lineage>
</organism>
<dbReference type="Proteomes" id="UP000440066">
    <property type="component" value="Unassembled WGS sequence"/>
</dbReference>
<feature type="chain" id="PRO_5039268819" evidence="1">
    <location>
        <begin position="21"/>
        <end position="73"/>
    </location>
</feature>
<protein>
    <submittedName>
        <fullName evidence="2">Uncharacterized protein</fullName>
    </submittedName>
</protein>
<evidence type="ECO:0000256" key="1">
    <source>
        <dbReference type="SAM" id="SignalP"/>
    </source>
</evidence>
<gene>
    <name evidence="2" type="ORF">GF867_06135</name>
</gene>
<reference evidence="2 3" key="1">
    <citation type="submission" date="2019-11" db="EMBL/GenBank/DDBJ databases">
        <title>Characterisation of Fundicoccus ignavus gen. nov. sp. nov., a novel genus of the family Aerococcaceae from bulk tank milk.</title>
        <authorList>
            <person name="Siebert A."/>
            <person name="Huptas C."/>
            <person name="Wenning M."/>
            <person name="Scherer S."/>
            <person name="Doll E.V."/>
        </authorList>
    </citation>
    <scope>NUCLEOTIDE SEQUENCE [LARGE SCALE GENOMIC DNA]</scope>
    <source>
        <strain evidence="2 3">DSM 109652</strain>
    </source>
</reference>
<feature type="signal peptide" evidence="1">
    <location>
        <begin position="1"/>
        <end position="20"/>
    </location>
</feature>
<accession>A0A844BYL1</accession>